<proteinExistence type="inferred from homology"/>
<dbReference type="PROSITE" id="PS51257">
    <property type="entry name" value="PROKAR_LIPOPROTEIN"/>
    <property type="match status" value="1"/>
</dbReference>
<feature type="coiled-coil region" evidence="7">
    <location>
        <begin position="377"/>
        <end position="404"/>
    </location>
</feature>
<sequence length="458" mass="52587">MRRLPRYLVSGVHFTTACVLLFLLMPRRTAAYRQRNFSSFRTFNAAVDFGTDREHLEAYMRQHTRSFCTCSNDILQSRFCKQDFVIMARRTSTEPRTFYRTSGPKLLHFGGIILSLEVKQVLRGPLEENITVDFHFVQGAICGVTPSMIPSKMANFIITGFRLCFPSCDKIHHHPNQQTTQLYLVTRCSTSMPLESLSITQIAGLFLGLYSCNQESCREPRPYFWEPPQQSTSAPTCYYHYSARRCYNRFGLCTKSFLNQSICTFRAVNRIPNNPAVLAKIPPEIHTTEGTSKCFIEEVPEDTPIAGTYSIAVLQDEQFVRSPKHGVHVEVKDPEGNVVLSRMYSQEGRFVITSQTAGEYSICLSSSSSDWTKSLLEIASKEELNELELHIRQLLEQVATLAKDQDFQRAREEYFRRLSESINNRVTWWSVAQVLLLCLTGFFQMRNLRSFFLAKKLV</sequence>
<keyword evidence="6" id="KW-0472">Membrane</keyword>
<gene>
    <name evidence="9" type="ORF">TcWFU_005884</name>
</gene>
<dbReference type="EMBL" id="JAKROA010000003">
    <property type="protein sequence ID" value="KAL5109009.1"/>
    <property type="molecule type" value="Genomic_DNA"/>
</dbReference>
<accession>A0ABR4QH91</accession>
<dbReference type="SUPFAM" id="SSF50242">
    <property type="entry name" value="TIMP-like"/>
    <property type="match status" value="1"/>
</dbReference>
<comment type="caution">
    <text evidence="9">The sequence shown here is derived from an EMBL/GenBank/DDBJ whole genome shotgun (WGS) entry which is preliminary data.</text>
</comment>
<evidence type="ECO:0000256" key="5">
    <source>
        <dbReference type="ARBA" id="ARBA00022989"/>
    </source>
</evidence>
<evidence type="ECO:0000256" key="2">
    <source>
        <dbReference type="ARBA" id="ARBA00007104"/>
    </source>
</evidence>
<dbReference type="PANTHER" id="PTHR22811">
    <property type="entry name" value="TRANSMEMBRANE EMP24 DOMAIN-CONTAINING PROTEIN"/>
    <property type="match status" value="1"/>
</dbReference>
<evidence type="ECO:0000259" key="8">
    <source>
        <dbReference type="PROSITE" id="PS50866"/>
    </source>
</evidence>
<dbReference type="InterPro" id="IPR009038">
    <property type="entry name" value="GOLD_dom"/>
</dbReference>
<dbReference type="Proteomes" id="UP001651158">
    <property type="component" value="Unassembled WGS sequence"/>
</dbReference>
<keyword evidence="10" id="KW-1185">Reference proteome</keyword>
<dbReference type="Gene3D" id="2.40.50.120">
    <property type="match status" value="1"/>
</dbReference>
<evidence type="ECO:0000313" key="9">
    <source>
        <dbReference type="EMBL" id="KAL5109009.1"/>
    </source>
</evidence>
<name>A0ABR4QH91_9CEST</name>
<dbReference type="InterPro" id="IPR008993">
    <property type="entry name" value="TIMP-like_OB-fold"/>
</dbReference>
<keyword evidence="4" id="KW-0732">Signal</keyword>
<comment type="subcellular location">
    <subcellularLocation>
        <location evidence="1">Membrane</location>
        <topology evidence="1">Single-pass type I membrane protein</topology>
    </subcellularLocation>
</comment>
<evidence type="ECO:0000256" key="1">
    <source>
        <dbReference type="ARBA" id="ARBA00004479"/>
    </source>
</evidence>
<dbReference type="SMART" id="SM01190">
    <property type="entry name" value="EMP24_GP25L"/>
    <property type="match status" value="1"/>
</dbReference>
<evidence type="ECO:0000256" key="7">
    <source>
        <dbReference type="SAM" id="Coils"/>
    </source>
</evidence>
<feature type="domain" description="GOLD" evidence="8">
    <location>
        <begin position="292"/>
        <end position="393"/>
    </location>
</feature>
<dbReference type="Pfam" id="PF01105">
    <property type="entry name" value="EMP24_GP25L"/>
    <property type="match status" value="1"/>
</dbReference>
<keyword evidence="7" id="KW-0175">Coiled coil</keyword>
<comment type="similarity">
    <text evidence="2">Belongs to the EMP24/GP25L family.</text>
</comment>
<evidence type="ECO:0000256" key="6">
    <source>
        <dbReference type="ARBA" id="ARBA00023136"/>
    </source>
</evidence>
<reference evidence="9 10" key="1">
    <citation type="journal article" date="2022" name="Front. Cell. Infect. Microbiol.">
        <title>The Genomes of Two Strains of Taenia crassiceps the Animal Model for the Study of Human Cysticercosis.</title>
        <authorList>
            <person name="Bobes R.J."/>
            <person name="Estrada K."/>
            <person name="Rios-Valencia D.G."/>
            <person name="Calderon-Gallegos A."/>
            <person name="de la Torre P."/>
            <person name="Carrero J.C."/>
            <person name="Sanchez-Flores A."/>
            <person name="Laclette J.P."/>
        </authorList>
    </citation>
    <scope>NUCLEOTIDE SEQUENCE [LARGE SCALE GENOMIC DNA]</scope>
    <source>
        <strain evidence="9">WFUcys</strain>
    </source>
</reference>
<evidence type="ECO:0000313" key="10">
    <source>
        <dbReference type="Proteomes" id="UP001651158"/>
    </source>
</evidence>
<dbReference type="InterPro" id="IPR015720">
    <property type="entry name" value="Emp24-like"/>
</dbReference>
<evidence type="ECO:0000256" key="3">
    <source>
        <dbReference type="ARBA" id="ARBA00022692"/>
    </source>
</evidence>
<protein>
    <submittedName>
        <fullName evidence="9">Transmembrane emp24 domain-containing protein 4</fullName>
    </submittedName>
</protein>
<organism evidence="9 10">
    <name type="scientific">Taenia crassiceps</name>
    <dbReference type="NCBI Taxonomy" id="6207"/>
    <lineage>
        <taxon>Eukaryota</taxon>
        <taxon>Metazoa</taxon>
        <taxon>Spiralia</taxon>
        <taxon>Lophotrochozoa</taxon>
        <taxon>Platyhelminthes</taxon>
        <taxon>Cestoda</taxon>
        <taxon>Eucestoda</taxon>
        <taxon>Cyclophyllidea</taxon>
        <taxon>Taeniidae</taxon>
        <taxon>Taenia</taxon>
    </lineage>
</organism>
<evidence type="ECO:0000256" key="4">
    <source>
        <dbReference type="ARBA" id="ARBA00022729"/>
    </source>
</evidence>
<keyword evidence="5" id="KW-1133">Transmembrane helix</keyword>
<dbReference type="PROSITE" id="PS50866">
    <property type="entry name" value="GOLD"/>
    <property type="match status" value="1"/>
</dbReference>
<keyword evidence="3 9" id="KW-0812">Transmembrane</keyword>